<gene>
    <name evidence="7" type="ORF">SLU01_02310</name>
</gene>
<evidence type="ECO:0000259" key="6">
    <source>
        <dbReference type="PROSITE" id="PS50110"/>
    </source>
</evidence>
<dbReference type="SUPFAM" id="SSF46894">
    <property type="entry name" value="C-terminal effector domain of the bipartite response regulators"/>
    <property type="match status" value="1"/>
</dbReference>
<protein>
    <submittedName>
        <fullName evidence="7">DNA-binding response regulator</fullName>
    </submittedName>
</protein>
<evidence type="ECO:0000256" key="2">
    <source>
        <dbReference type="ARBA" id="ARBA00023125"/>
    </source>
</evidence>
<dbReference type="GO" id="GO:0000160">
    <property type="term" value="P:phosphorelay signal transduction system"/>
    <property type="evidence" value="ECO:0007669"/>
    <property type="project" value="InterPro"/>
</dbReference>
<dbReference type="PRINTS" id="PR00038">
    <property type="entry name" value="HTHLUXR"/>
</dbReference>
<keyword evidence="1" id="KW-0805">Transcription regulation</keyword>
<dbReference type="Pfam" id="PF00072">
    <property type="entry name" value="Response_reg"/>
    <property type="match status" value="1"/>
</dbReference>
<dbReference type="Pfam" id="PF00196">
    <property type="entry name" value="GerE"/>
    <property type="match status" value="1"/>
</dbReference>
<proteinExistence type="predicted"/>
<dbReference type="Gene3D" id="3.40.50.2300">
    <property type="match status" value="1"/>
</dbReference>
<dbReference type="Proteomes" id="UP000321901">
    <property type="component" value="Unassembled WGS sequence"/>
</dbReference>
<dbReference type="InterPro" id="IPR000792">
    <property type="entry name" value="Tscrpt_reg_LuxR_C"/>
</dbReference>
<evidence type="ECO:0000256" key="1">
    <source>
        <dbReference type="ARBA" id="ARBA00023015"/>
    </source>
</evidence>
<evidence type="ECO:0000259" key="5">
    <source>
        <dbReference type="PROSITE" id="PS50043"/>
    </source>
</evidence>
<keyword evidence="3" id="KW-0804">Transcription</keyword>
<dbReference type="SMART" id="SM00448">
    <property type="entry name" value="REC"/>
    <property type="match status" value="1"/>
</dbReference>
<dbReference type="PANTHER" id="PTHR45566">
    <property type="entry name" value="HTH-TYPE TRANSCRIPTIONAL REGULATOR YHJB-RELATED"/>
    <property type="match status" value="1"/>
</dbReference>
<dbReference type="EMBL" id="BJYL01000003">
    <property type="protein sequence ID" value="GEN81919.1"/>
    <property type="molecule type" value="Genomic_DNA"/>
</dbReference>
<dbReference type="AlphaFoldDB" id="A0A511Z3A1"/>
<keyword evidence="4" id="KW-0597">Phosphoprotein</keyword>
<keyword evidence="2 7" id="KW-0238">DNA-binding</keyword>
<dbReference type="InterPro" id="IPR016032">
    <property type="entry name" value="Sig_transdc_resp-reg_C-effctor"/>
</dbReference>
<dbReference type="RefSeq" id="WP_246110828.1">
    <property type="nucleotide sequence ID" value="NZ_BJYL01000003.1"/>
</dbReference>
<feature type="domain" description="HTH luxR-type" evidence="5">
    <location>
        <begin position="143"/>
        <end position="208"/>
    </location>
</feature>
<dbReference type="SMART" id="SM00421">
    <property type="entry name" value="HTH_LUXR"/>
    <property type="match status" value="1"/>
</dbReference>
<evidence type="ECO:0000313" key="7">
    <source>
        <dbReference type="EMBL" id="GEN81919.1"/>
    </source>
</evidence>
<dbReference type="GO" id="GO:0003677">
    <property type="term" value="F:DNA binding"/>
    <property type="evidence" value="ECO:0007669"/>
    <property type="project" value="UniProtKB-KW"/>
</dbReference>
<accession>A0A511Z3A1</accession>
<name>A0A511Z3A1_9BACL</name>
<evidence type="ECO:0000256" key="4">
    <source>
        <dbReference type="PROSITE-ProRule" id="PRU00169"/>
    </source>
</evidence>
<dbReference type="InterPro" id="IPR011006">
    <property type="entry name" value="CheY-like_superfamily"/>
</dbReference>
<feature type="domain" description="Response regulatory" evidence="6">
    <location>
        <begin position="3"/>
        <end position="119"/>
    </location>
</feature>
<reference evidence="7 8" key="1">
    <citation type="submission" date="2019-07" db="EMBL/GenBank/DDBJ databases">
        <title>Whole genome shotgun sequence of Sporosarcina luteola NBRC 105378.</title>
        <authorList>
            <person name="Hosoyama A."/>
            <person name="Uohara A."/>
            <person name="Ohji S."/>
            <person name="Ichikawa N."/>
        </authorList>
    </citation>
    <scope>NUCLEOTIDE SEQUENCE [LARGE SCALE GENOMIC DNA]</scope>
    <source>
        <strain evidence="7 8">NBRC 105378</strain>
    </source>
</reference>
<evidence type="ECO:0000313" key="8">
    <source>
        <dbReference type="Proteomes" id="UP000321901"/>
    </source>
</evidence>
<feature type="modified residue" description="4-aspartylphosphate" evidence="4">
    <location>
        <position position="54"/>
    </location>
</feature>
<dbReference type="GO" id="GO:0006355">
    <property type="term" value="P:regulation of DNA-templated transcription"/>
    <property type="evidence" value="ECO:0007669"/>
    <property type="project" value="InterPro"/>
</dbReference>
<evidence type="ECO:0000256" key="3">
    <source>
        <dbReference type="ARBA" id="ARBA00023163"/>
    </source>
</evidence>
<dbReference type="InterPro" id="IPR001789">
    <property type="entry name" value="Sig_transdc_resp-reg_receiver"/>
</dbReference>
<dbReference type="SUPFAM" id="SSF52172">
    <property type="entry name" value="CheY-like"/>
    <property type="match status" value="1"/>
</dbReference>
<dbReference type="CDD" id="cd06170">
    <property type="entry name" value="LuxR_C_like"/>
    <property type="match status" value="1"/>
</dbReference>
<dbReference type="PROSITE" id="PS50043">
    <property type="entry name" value="HTH_LUXR_2"/>
    <property type="match status" value="1"/>
</dbReference>
<keyword evidence="8" id="KW-1185">Reference proteome</keyword>
<dbReference type="PROSITE" id="PS50110">
    <property type="entry name" value="RESPONSE_REGULATORY"/>
    <property type="match status" value="1"/>
</dbReference>
<comment type="caution">
    <text evidence="7">The sequence shown here is derived from an EMBL/GenBank/DDBJ whole genome shotgun (WGS) entry which is preliminary data.</text>
</comment>
<organism evidence="7 8">
    <name type="scientific">Sporosarcina luteola</name>
    <dbReference type="NCBI Taxonomy" id="582850"/>
    <lineage>
        <taxon>Bacteria</taxon>
        <taxon>Bacillati</taxon>
        <taxon>Bacillota</taxon>
        <taxon>Bacilli</taxon>
        <taxon>Bacillales</taxon>
        <taxon>Caryophanaceae</taxon>
        <taxon>Sporosarcina</taxon>
    </lineage>
</organism>
<dbReference type="InterPro" id="IPR051015">
    <property type="entry name" value="EvgA-like"/>
</dbReference>
<dbReference type="PANTHER" id="PTHR45566:SF2">
    <property type="entry name" value="NARL SUBFAMILY"/>
    <property type="match status" value="1"/>
</dbReference>
<sequence>MMKIVLANEQILIRKGLIFTLSLPDGLEVVGEAKNKQESLQLIQKEKPDLLIIDFMLGHESGLEIIAEAKLMNGACKFAILTDSQDLILFDHARAMGVDGFISLKAQPEELIYALHVIHRGRKYYDPDMIDLLLQPQREPLVDNRLIEQLTLKEKEVLGKLGMGFSNKQIAHNLFITEHTVKKHVSQILAKLSLGDRTQAALYANGMGLVQYQFDLLV</sequence>